<dbReference type="Proteomes" id="UP001207605">
    <property type="component" value="Unassembled WGS sequence"/>
</dbReference>
<keyword evidence="16" id="KW-1185">Reference proteome</keyword>
<keyword evidence="8 13" id="KW-0812">Transmembrane</keyword>
<keyword evidence="4" id="KW-1003">Cell membrane</keyword>
<keyword evidence="7" id="KW-0441">Lipid A biosynthesis</keyword>
<comment type="similarity">
    <text evidence="2">Belongs to the EamA transporter family.</text>
</comment>
<keyword evidence="11" id="KW-0443">Lipid metabolism</keyword>
<proteinExistence type="inferred from homology"/>
<evidence type="ECO:0000256" key="6">
    <source>
        <dbReference type="ARBA" id="ARBA00022519"/>
    </source>
</evidence>
<evidence type="ECO:0000256" key="9">
    <source>
        <dbReference type="ARBA" id="ARBA00022985"/>
    </source>
</evidence>
<dbReference type="EMBL" id="JAOQJV010000008">
    <property type="protein sequence ID" value="MCU6700157.1"/>
    <property type="molecule type" value="Genomic_DNA"/>
</dbReference>
<reference evidence="15 16" key="1">
    <citation type="journal article" date="2021" name="ISME Commun">
        <title>Automated analysis of genomic sequences facilitates high-throughput and comprehensive description of bacteria.</title>
        <authorList>
            <person name="Hitch T.C.A."/>
        </authorList>
    </citation>
    <scope>NUCLEOTIDE SEQUENCE [LARGE SCALE GENOMIC DNA]</scope>
    <source>
        <strain evidence="15 16">Sanger_02</strain>
    </source>
</reference>
<evidence type="ECO:0000256" key="4">
    <source>
        <dbReference type="ARBA" id="ARBA00022475"/>
    </source>
</evidence>
<dbReference type="PANTHER" id="PTHR30561">
    <property type="entry name" value="SMR FAMILY PROTON-DEPENDENT DRUG EFFLUX TRANSPORTER SUGE"/>
    <property type="match status" value="1"/>
</dbReference>
<feature type="transmembrane region" description="Helical" evidence="13">
    <location>
        <begin position="92"/>
        <end position="109"/>
    </location>
</feature>
<dbReference type="Gene3D" id="1.10.3730.20">
    <property type="match status" value="2"/>
</dbReference>
<evidence type="ECO:0000256" key="2">
    <source>
        <dbReference type="ARBA" id="ARBA00007362"/>
    </source>
</evidence>
<protein>
    <submittedName>
        <fullName evidence="15">DMT family transporter</fullName>
    </submittedName>
</protein>
<evidence type="ECO:0000256" key="11">
    <source>
        <dbReference type="ARBA" id="ARBA00023098"/>
    </source>
</evidence>
<gene>
    <name evidence="15" type="ORF">OCV65_07915</name>
</gene>
<dbReference type="RefSeq" id="WP_262581606.1">
    <property type="nucleotide sequence ID" value="NZ_JAOQJV010000008.1"/>
</dbReference>
<keyword evidence="6" id="KW-0997">Cell inner membrane</keyword>
<evidence type="ECO:0000259" key="14">
    <source>
        <dbReference type="Pfam" id="PF00892"/>
    </source>
</evidence>
<feature type="transmembrane region" description="Helical" evidence="13">
    <location>
        <begin position="204"/>
        <end position="224"/>
    </location>
</feature>
<feature type="transmembrane region" description="Helical" evidence="13">
    <location>
        <begin position="144"/>
        <end position="163"/>
    </location>
</feature>
<dbReference type="SUPFAM" id="SSF103481">
    <property type="entry name" value="Multidrug resistance efflux transporter EmrE"/>
    <property type="match status" value="2"/>
</dbReference>
<feature type="transmembrane region" description="Helical" evidence="13">
    <location>
        <begin position="230"/>
        <end position="252"/>
    </location>
</feature>
<dbReference type="InterPro" id="IPR000620">
    <property type="entry name" value="EamA_dom"/>
</dbReference>
<feature type="transmembrane region" description="Helical" evidence="13">
    <location>
        <begin position="53"/>
        <end position="80"/>
    </location>
</feature>
<feature type="transmembrane region" description="Helical" evidence="13">
    <location>
        <begin position="28"/>
        <end position="47"/>
    </location>
</feature>
<evidence type="ECO:0000313" key="15">
    <source>
        <dbReference type="EMBL" id="MCU6700157.1"/>
    </source>
</evidence>
<organism evidence="15 16">
    <name type="scientific">Dorea ammoniilytica</name>
    <dbReference type="NCBI Taxonomy" id="2981788"/>
    <lineage>
        <taxon>Bacteria</taxon>
        <taxon>Bacillati</taxon>
        <taxon>Bacillota</taxon>
        <taxon>Clostridia</taxon>
        <taxon>Lachnospirales</taxon>
        <taxon>Lachnospiraceae</taxon>
        <taxon>Dorea</taxon>
    </lineage>
</organism>
<dbReference type="InterPro" id="IPR037185">
    <property type="entry name" value="EmrE-like"/>
</dbReference>
<evidence type="ECO:0000256" key="1">
    <source>
        <dbReference type="ARBA" id="ARBA00004651"/>
    </source>
</evidence>
<comment type="caution">
    <text evidence="15">The sequence shown here is derived from an EMBL/GenBank/DDBJ whole genome shotgun (WGS) entry which is preliminary data.</text>
</comment>
<comment type="subcellular location">
    <subcellularLocation>
        <location evidence="1">Cell membrane</location>
        <topology evidence="1">Multi-pass membrane protein</topology>
    </subcellularLocation>
</comment>
<evidence type="ECO:0000256" key="7">
    <source>
        <dbReference type="ARBA" id="ARBA00022556"/>
    </source>
</evidence>
<keyword evidence="9" id="KW-0448">Lipopolysaccharide biosynthesis</keyword>
<dbReference type="Pfam" id="PF00892">
    <property type="entry name" value="EamA"/>
    <property type="match status" value="1"/>
</dbReference>
<evidence type="ECO:0000256" key="5">
    <source>
        <dbReference type="ARBA" id="ARBA00022516"/>
    </source>
</evidence>
<feature type="transmembrane region" description="Helical" evidence="13">
    <location>
        <begin position="175"/>
        <end position="192"/>
    </location>
</feature>
<keyword evidence="12 13" id="KW-0472">Membrane</keyword>
<evidence type="ECO:0000256" key="10">
    <source>
        <dbReference type="ARBA" id="ARBA00022989"/>
    </source>
</evidence>
<keyword evidence="10 13" id="KW-1133">Transmembrane helix</keyword>
<dbReference type="InterPro" id="IPR000390">
    <property type="entry name" value="Small_drug/metabolite_transptr"/>
</dbReference>
<evidence type="ECO:0000313" key="16">
    <source>
        <dbReference type="Proteomes" id="UP001207605"/>
    </source>
</evidence>
<keyword evidence="3" id="KW-0813">Transport</keyword>
<evidence type="ECO:0000256" key="13">
    <source>
        <dbReference type="SAM" id="Phobius"/>
    </source>
</evidence>
<feature type="transmembrane region" description="Helical" evidence="13">
    <location>
        <begin position="115"/>
        <end position="132"/>
    </location>
</feature>
<feature type="domain" description="EamA" evidence="14">
    <location>
        <begin position="146"/>
        <end position="275"/>
    </location>
</feature>
<keyword evidence="5" id="KW-0444">Lipid biosynthesis</keyword>
<dbReference type="PANTHER" id="PTHR30561:SF1">
    <property type="entry name" value="MULTIDRUG TRANSPORTER EMRE"/>
    <property type="match status" value="1"/>
</dbReference>
<accession>A0ABT2S6E1</accession>
<evidence type="ECO:0000256" key="3">
    <source>
        <dbReference type="ARBA" id="ARBA00022448"/>
    </source>
</evidence>
<evidence type="ECO:0000256" key="12">
    <source>
        <dbReference type="ARBA" id="ARBA00023136"/>
    </source>
</evidence>
<name>A0ABT2S6E1_9FIRM</name>
<sequence>MIYLIAAICANLCMTFLMRYSEHHNGNCYALNIWNYLAGSLISLLLLQDKSLIWSGNAVTCGAGVVNGIGFLAALVLLQISIRRNGAPLTTTFNRLGILIPTILSIFLFDEIPQIIQIAGLLLCIFAIIFMNSGDSSERPDFNIGLILVFLLGGTLDTISKIFSRYNNADSQTCFVLYTFLAAFVISILLFFKKEPRMSLQDALIGIGVGIPNQLCTLFLLRAASRLPAYIVYPTYSASLILLVNIINYLVFRETLNKRQYIATGIIGLGVVLINLV</sequence>
<evidence type="ECO:0000256" key="8">
    <source>
        <dbReference type="ARBA" id="ARBA00022692"/>
    </source>
</evidence>